<evidence type="ECO:0000313" key="1">
    <source>
        <dbReference type="EMBL" id="GAG60136.1"/>
    </source>
</evidence>
<dbReference type="EMBL" id="BART01008933">
    <property type="protein sequence ID" value="GAG60136.1"/>
    <property type="molecule type" value="Genomic_DNA"/>
</dbReference>
<organism evidence="1">
    <name type="scientific">marine sediment metagenome</name>
    <dbReference type="NCBI Taxonomy" id="412755"/>
    <lineage>
        <taxon>unclassified sequences</taxon>
        <taxon>metagenomes</taxon>
        <taxon>ecological metagenomes</taxon>
    </lineage>
</organism>
<gene>
    <name evidence="1" type="ORF">S01H4_19950</name>
</gene>
<protein>
    <submittedName>
        <fullName evidence="1">Uncharacterized protein</fullName>
    </submittedName>
</protein>
<feature type="non-terminal residue" evidence="1">
    <location>
        <position position="1"/>
    </location>
</feature>
<proteinExistence type="predicted"/>
<sequence length="45" mass="5405">LVWGRQERISDRLNEIKTGFSNEFIETLDTLEEKVQKIKELINRD</sequence>
<dbReference type="AlphaFoldDB" id="X1AJH8"/>
<accession>X1AJH8</accession>
<comment type="caution">
    <text evidence="1">The sequence shown here is derived from an EMBL/GenBank/DDBJ whole genome shotgun (WGS) entry which is preliminary data.</text>
</comment>
<name>X1AJH8_9ZZZZ</name>
<reference evidence="1" key="1">
    <citation type="journal article" date="2014" name="Front. Microbiol.">
        <title>High frequency of phylogenetically diverse reductive dehalogenase-homologous genes in deep subseafloor sedimentary metagenomes.</title>
        <authorList>
            <person name="Kawai M."/>
            <person name="Futagami T."/>
            <person name="Toyoda A."/>
            <person name="Takaki Y."/>
            <person name="Nishi S."/>
            <person name="Hori S."/>
            <person name="Arai W."/>
            <person name="Tsubouchi T."/>
            <person name="Morono Y."/>
            <person name="Uchiyama I."/>
            <person name="Ito T."/>
            <person name="Fujiyama A."/>
            <person name="Inagaki F."/>
            <person name="Takami H."/>
        </authorList>
    </citation>
    <scope>NUCLEOTIDE SEQUENCE</scope>
    <source>
        <strain evidence="1">Expedition CK06-06</strain>
    </source>
</reference>